<dbReference type="Proteomes" id="UP001189122">
    <property type="component" value="Unassembled WGS sequence"/>
</dbReference>
<dbReference type="Pfam" id="PF01975">
    <property type="entry name" value="SurE"/>
    <property type="match status" value="1"/>
</dbReference>
<reference evidence="6 7" key="1">
    <citation type="submission" date="2019-12" db="EMBL/GenBank/DDBJ databases">
        <authorList>
            <person name="Scholz U."/>
            <person name="Mascher M."/>
            <person name="Fiebig A."/>
        </authorList>
    </citation>
    <scope>NUCLEOTIDE SEQUENCE</scope>
</reference>
<evidence type="ECO:0000256" key="2">
    <source>
        <dbReference type="ARBA" id="ARBA00022723"/>
    </source>
</evidence>
<feature type="compositionally biased region" description="Basic and acidic residues" evidence="4">
    <location>
        <begin position="31"/>
        <end position="41"/>
    </location>
</feature>
<evidence type="ECO:0000256" key="1">
    <source>
        <dbReference type="ARBA" id="ARBA00011062"/>
    </source>
</evidence>
<gene>
    <name evidence="6" type="ORF">SI7747_14017065</name>
</gene>
<keyword evidence="7" id="KW-1185">Reference proteome</keyword>
<dbReference type="GO" id="GO:0008252">
    <property type="term" value="F:nucleotidase activity"/>
    <property type="evidence" value="ECO:0007669"/>
    <property type="project" value="InterPro"/>
</dbReference>
<dbReference type="PANTHER" id="PTHR30457:SF5">
    <property type="entry name" value="OS01G0709400 PROTEIN"/>
    <property type="match status" value="1"/>
</dbReference>
<sequence>MTTSSTSIRNNNLPPSLLANLQNVLSGRNGGGERREEEPKPSPEPSSSSADPAESSTVAPESKPIILVTNGDGIEGPGLRPLVDTLVAEGRFEVHVCVPESDKSLSGHSVTVRDTVVASSLEINGATAFEVAGTPVDCVSLALSGALFCFSKPALVISGISRGSNGGNHFFYSGTLSAAREASMCGIPSLSISLNWKKDESQESDFRAAADSCLPLIITTIRDIDKGVFPKGCFLNIDIPTSPATNKGFKVTRQSVWKPTLSWQAVSGYKHPSAGQFMSKHQSLGIQLAQLSRDASAAGAARRLNTQRKTVEIESVAAAGKSETQHGNIKKYFRLELLAKDQEDGTDEDLDFRALENGFIAVTPIYLPSHLGPDSSTASVSEWLSNALSEC</sequence>
<feature type="domain" description="Survival protein SurE-like phosphatase/nucleotidase" evidence="5">
    <location>
        <begin position="66"/>
        <end position="257"/>
    </location>
</feature>
<organism evidence="6">
    <name type="scientific">Spirodela intermedia</name>
    <name type="common">Intermediate duckweed</name>
    <dbReference type="NCBI Taxonomy" id="51605"/>
    <lineage>
        <taxon>Eukaryota</taxon>
        <taxon>Viridiplantae</taxon>
        <taxon>Streptophyta</taxon>
        <taxon>Embryophyta</taxon>
        <taxon>Tracheophyta</taxon>
        <taxon>Spermatophyta</taxon>
        <taxon>Magnoliopsida</taxon>
        <taxon>Liliopsida</taxon>
        <taxon>Araceae</taxon>
        <taxon>Lemnoideae</taxon>
        <taxon>Spirodela</taxon>
    </lineage>
</organism>
<dbReference type="InterPro" id="IPR002828">
    <property type="entry name" value="SurE-like_Pase/nucleotidase"/>
</dbReference>
<proteinExistence type="inferred from homology"/>
<evidence type="ECO:0000259" key="5">
    <source>
        <dbReference type="Pfam" id="PF01975"/>
    </source>
</evidence>
<keyword evidence="2" id="KW-0479">Metal-binding</keyword>
<dbReference type="HAMAP" id="MF_00060">
    <property type="entry name" value="SurE"/>
    <property type="match status" value="1"/>
</dbReference>
<dbReference type="AlphaFoldDB" id="A0A7I8JKT1"/>
<feature type="region of interest" description="Disordered" evidence="4">
    <location>
        <begin position="1"/>
        <end position="64"/>
    </location>
</feature>
<evidence type="ECO:0000313" key="6">
    <source>
        <dbReference type="EMBL" id="CAA2631417.1"/>
    </source>
</evidence>
<evidence type="ECO:0000313" key="7">
    <source>
        <dbReference type="Proteomes" id="UP001189122"/>
    </source>
</evidence>
<feature type="compositionally biased region" description="Low complexity" evidence="4">
    <location>
        <begin position="45"/>
        <end position="56"/>
    </location>
</feature>
<dbReference type="SUPFAM" id="SSF64167">
    <property type="entry name" value="SurE-like"/>
    <property type="match status" value="1"/>
</dbReference>
<feature type="compositionally biased region" description="Low complexity" evidence="4">
    <location>
        <begin position="10"/>
        <end position="23"/>
    </location>
</feature>
<evidence type="ECO:0000256" key="4">
    <source>
        <dbReference type="SAM" id="MobiDB-lite"/>
    </source>
</evidence>
<comment type="similarity">
    <text evidence="1">Belongs to the SurE nucleotidase family.</text>
</comment>
<name>A0A7I8JKT1_SPIIN</name>
<dbReference type="InterPro" id="IPR036523">
    <property type="entry name" value="SurE-like_sf"/>
</dbReference>
<dbReference type="EMBL" id="CACRZD030000014">
    <property type="protein sequence ID" value="CAA6670660.1"/>
    <property type="molecule type" value="Genomic_DNA"/>
</dbReference>
<dbReference type="InterPro" id="IPR030048">
    <property type="entry name" value="SurE"/>
</dbReference>
<evidence type="ECO:0000256" key="3">
    <source>
        <dbReference type="ARBA" id="ARBA00022801"/>
    </source>
</evidence>
<keyword evidence="3" id="KW-0378">Hydrolase</keyword>
<dbReference type="GO" id="GO:0046872">
    <property type="term" value="F:metal ion binding"/>
    <property type="evidence" value="ECO:0007669"/>
    <property type="project" value="UniProtKB-KW"/>
</dbReference>
<dbReference type="PANTHER" id="PTHR30457">
    <property type="entry name" value="5'-NUCLEOTIDASE SURE"/>
    <property type="match status" value="1"/>
</dbReference>
<accession>A0A7I8JKT1</accession>
<protein>
    <recommendedName>
        <fullName evidence="5">Survival protein SurE-like phosphatase/nucleotidase domain-containing protein</fullName>
    </recommendedName>
</protein>
<dbReference type="EMBL" id="LR743601">
    <property type="protein sequence ID" value="CAA2631417.1"/>
    <property type="molecule type" value="Genomic_DNA"/>
</dbReference>
<dbReference type="Gene3D" id="3.40.1210.10">
    <property type="entry name" value="Survival protein SurE-like phosphatase/nucleotidase"/>
    <property type="match status" value="1"/>
</dbReference>